<evidence type="ECO:0000256" key="8">
    <source>
        <dbReference type="ARBA" id="ARBA00023235"/>
    </source>
</evidence>
<dbReference type="Pfam" id="PF05697">
    <property type="entry name" value="Trigger_N"/>
    <property type="match status" value="1"/>
</dbReference>
<dbReference type="GO" id="GO:0051301">
    <property type="term" value="P:cell division"/>
    <property type="evidence" value="ECO:0007669"/>
    <property type="project" value="UniProtKB-KW"/>
</dbReference>
<dbReference type="InterPro" id="IPR005215">
    <property type="entry name" value="Trig_fac"/>
</dbReference>
<dbReference type="InterPro" id="IPR001179">
    <property type="entry name" value="PPIase_FKBP_dom"/>
</dbReference>
<proteinExistence type="inferred from homology"/>
<evidence type="ECO:0000256" key="12">
    <source>
        <dbReference type="HAMAP-Rule" id="MF_00303"/>
    </source>
</evidence>
<dbReference type="HAMAP" id="MF_00303">
    <property type="entry name" value="Trigger_factor_Tig"/>
    <property type="match status" value="1"/>
</dbReference>
<dbReference type="InterPro" id="IPR008881">
    <property type="entry name" value="Trigger_fac_ribosome-bd_bac"/>
</dbReference>
<comment type="function">
    <text evidence="10 12">Involved in protein export. Acts as a chaperone by maintaining the newly synthesized protein in an open conformation. Functions as a peptidyl-prolyl cis-trans isomerase.</text>
</comment>
<dbReference type="SUPFAM" id="SSF109998">
    <property type="entry name" value="Triger factor/SurA peptide-binding domain-like"/>
    <property type="match status" value="1"/>
</dbReference>
<dbReference type="PIRSF" id="PIRSF003095">
    <property type="entry name" value="Trigger_factor"/>
    <property type="match status" value="1"/>
</dbReference>
<keyword evidence="9 12" id="KW-0131">Cell cycle</keyword>
<dbReference type="GO" id="GO:0006457">
    <property type="term" value="P:protein folding"/>
    <property type="evidence" value="ECO:0007669"/>
    <property type="project" value="UniProtKB-UniRule"/>
</dbReference>
<organism evidence="17 18">
    <name type="scientific">Mycoplasmopsis synoviae</name>
    <name type="common">Mycoplasma synoviae</name>
    <dbReference type="NCBI Taxonomy" id="2109"/>
    <lineage>
        <taxon>Bacteria</taxon>
        <taxon>Bacillati</taxon>
        <taxon>Mycoplasmatota</taxon>
        <taxon>Mycoplasmoidales</taxon>
        <taxon>Metamycoplasmataceae</taxon>
        <taxon>Mycoplasmopsis</taxon>
    </lineage>
</organism>
<dbReference type="GO" id="GO:0005737">
    <property type="term" value="C:cytoplasm"/>
    <property type="evidence" value="ECO:0007669"/>
    <property type="project" value="UniProtKB-SubCell"/>
</dbReference>
<evidence type="ECO:0000256" key="10">
    <source>
        <dbReference type="ARBA" id="ARBA00024849"/>
    </source>
</evidence>
<protein>
    <recommendedName>
        <fullName evidence="4 12">Trigger factor</fullName>
        <shortName evidence="12">TF</shortName>
        <ecNumber evidence="3 12">5.2.1.8</ecNumber>
    </recommendedName>
    <alternativeName>
        <fullName evidence="11 12">PPIase</fullName>
    </alternativeName>
</protein>
<dbReference type="Gene3D" id="1.10.3120.10">
    <property type="entry name" value="Trigger factor, C-terminal domain"/>
    <property type="match status" value="1"/>
</dbReference>
<dbReference type="Gene3D" id="3.30.70.1050">
    <property type="entry name" value="Trigger factor ribosome-binding domain"/>
    <property type="match status" value="1"/>
</dbReference>
<dbReference type="RefSeq" id="WP_109537273.1">
    <property type="nucleotide sequence ID" value="NZ_CP012624.1"/>
</dbReference>
<sequence>MSDFKFTNTETELVVSLFVSKEQVDKEYQKLETEALKKIKVNGYRAGKAPKEALRARLNSKDLLDRVLQNLSKENLNEVYKQLMERKEPVTFAYKIDLKEEENGLTFDYKFAKVPTVSDLDVKSAKTELKLEKVTDKDVLESIETRLNEGRNRVKVEDESKKGDEVLFDFKGYIDGEAFEGGEAEDYSLVLGSAQFIAGFEEQLLGKKAGWKGEIKATFPSTYYVKDYRDKEATFEINLKEVRRVNSLKLDSKEFKDSPLGSEEYLGQYKVFVKKDLVVSRFIQSQRDFLDELVKELSQSVKFHISDLLLKEKIAQLDKQFNDQLKQYKVKRKEYLEVIKATEEDIQVELKTSAVNEYKLSYIYQELLKEFKKEFTEEEKKQYQEVFDALKFTSPSNDLLDQLAVLEGLLEKTSRTKELKAWNDYKVYLVEELKKLDKEIQSMQEKQTQEPAEEKVENKEEK</sequence>
<evidence type="ECO:0000256" key="15">
    <source>
        <dbReference type="SAM" id="MobiDB-lite"/>
    </source>
</evidence>
<feature type="compositionally biased region" description="Basic and acidic residues" evidence="15">
    <location>
        <begin position="452"/>
        <end position="462"/>
    </location>
</feature>
<reference evidence="17" key="2">
    <citation type="submission" date="2022-11" db="EMBL/GenBank/DDBJ databases">
        <title>complete genomes of mycoplasma synoviae ZX313 strain and SD2 strain.</title>
        <authorList>
            <person name="Zhong Q."/>
        </authorList>
    </citation>
    <scope>NUCLEOTIDE SEQUENCE</scope>
    <source>
        <strain evidence="17">SD2</strain>
    </source>
</reference>
<dbReference type="NCBIfam" id="TIGR00115">
    <property type="entry name" value="tig"/>
    <property type="match status" value="1"/>
</dbReference>
<evidence type="ECO:0000256" key="2">
    <source>
        <dbReference type="ARBA" id="ARBA00005464"/>
    </source>
</evidence>
<dbReference type="InterPro" id="IPR046357">
    <property type="entry name" value="PPIase_dom_sf"/>
</dbReference>
<keyword evidence="8 12" id="KW-0413">Isomerase</keyword>
<dbReference type="Proteomes" id="UP001164481">
    <property type="component" value="Chromosome"/>
</dbReference>
<evidence type="ECO:0000256" key="3">
    <source>
        <dbReference type="ARBA" id="ARBA00013194"/>
    </source>
</evidence>
<evidence type="ECO:0000256" key="9">
    <source>
        <dbReference type="ARBA" id="ARBA00023306"/>
    </source>
</evidence>
<keyword evidence="7 12" id="KW-0143">Chaperone</keyword>
<evidence type="ECO:0000256" key="6">
    <source>
        <dbReference type="ARBA" id="ARBA00023110"/>
    </source>
</evidence>
<dbReference type="InterPro" id="IPR036611">
    <property type="entry name" value="Trigger_fac_ribosome-bd_sf"/>
</dbReference>
<evidence type="ECO:0000256" key="4">
    <source>
        <dbReference type="ARBA" id="ARBA00016902"/>
    </source>
</evidence>
<keyword evidence="12" id="KW-0963">Cytoplasm</keyword>
<evidence type="ECO:0000256" key="13">
    <source>
        <dbReference type="PROSITE-ProRule" id="PRU00277"/>
    </source>
</evidence>
<evidence type="ECO:0000259" key="16">
    <source>
        <dbReference type="PROSITE" id="PS50059"/>
    </source>
</evidence>
<evidence type="ECO:0000256" key="7">
    <source>
        <dbReference type="ARBA" id="ARBA00023186"/>
    </source>
</evidence>
<dbReference type="GO" id="GO:0015031">
    <property type="term" value="P:protein transport"/>
    <property type="evidence" value="ECO:0007669"/>
    <property type="project" value="UniProtKB-UniRule"/>
</dbReference>
<keyword evidence="6 12" id="KW-0697">Rotamase</keyword>
<dbReference type="Pfam" id="PF00254">
    <property type="entry name" value="FKBP_C"/>
    <property type="match status" value="1"/>
</dbReference>
<evidence type="ECO:0000256" key="1">
    <source>
        <dbReference type="ARBA" id="ARBA00000971"/>
    </source>
</evidence>
<feature type="domain" description="PPIase FKBP-type" evidence="16">
    <location>
        <begin position="163"/>
        <end position="251"/>
    </location>
</feature>
<evidence type="ECO:0000256" key="14">
    <source>
        <dbReference type="RuleBase" id="RU003914"/>
    </source>
</evidence>
<dbReference type="GO" id="GO:0003755">
    <property type="term" value="F:peptidyl-prolyl cis-trans isomerase activity"/>
    <property type="evidence" value="ECO:0007669"/>
    <property type="project" value="UniProtKB-UniRule"/>
</dbReference>
<reference evidence="17" key="1">
    <citation type="submission" date="2022-10" db="EMBL/GenBank/DDBJ databases">
        <authorList>
            <person name="Wei X."/>
        </authorList>
    </citation>
    <scope>NUCLEOTIDE SEQUENCE</scope>
    <source>
        <strain evidence="17">SD2</strain>
    </source>
</reference>
<dbReference type="InterPro" id="IPR037041">
    <property type="entry name" value="Trigger_fac_C_sf"/>
</dbReference>
<evidence type="ECO:0000313" key="18">
    <source>
        <dbReference type="Proteomes" id="UP001164481"/>
    </source>
</evidence>
<dbReference type="EMBL" id="CP107525">
    <property type="protein sequence ID" value="UZW64381.1"/>
    <property type="molecule type" value="Genomic_DNA"/>
</dbReference>
<dbReference type="InterPro" id="IPR027304">
    <property type="entry name" value="Trigger_fact/SurA_dom_sf"/>
</dbReference>
<comment type="subcellular location">
    <subcellularLocation>
        <location evidence="12">Cytoplasm</location>
    </subcellularLocation>
    <text evidence="12">About half TF is bound to the ribosome near the polypeptide exit tunnel while the other half is free in the cytoplasm.</text>
</comment>
<dbReference type="InterPro" id="IPR008880">
    <property type="entry name" value="Trigger_fac_C"/>
</dbReference>
<gene>
    <name evidence="12 17" type="primary">tig</name>
    <name evidence="17" type="ORF">OIE46_03360</name>
</gene>
<evidence type="ECO:0000256" key="11">
    <source>
        <dbReference type="ARBA" id="ARBA00029986"/>
    </source>
</evidence>
<dbReference type="FunFam" id="3.10.50.40:FF:000001">
    <property type="entry name" value="Trigger factor"/>
    <property type="match status" value="1"/>
</dbReference>
<comment type="similarity">
    <text evidence="2 12 14">Belongs to the FKBP-type PPIase family. Tig subfamily.</text>
</comment>
<dbReference type="Gene3D" id="3.10.50.40">
    <property type="match status" value="1"/>
</dbReference>
<comment type="domain">
    <text evidence="12">Consists of 3 domains; the N-terminus binds the ribosome, the middle domain has PPIase activity, while the C-terminus has intrinsic chaperone activity on its own.</text>
</comment>
<evidence type="ECO:0000256" key="5">
    <source>
        <dbReference type="ARBA" id="ARBA00022618"/>
    </source>
</evidence>
<accession>A0AAN1B3J2</accession>
<dbReference type="SUPFAM" id="SSF102735">
    <property type="entry name" value="Trigger factor ribosome-binding domain"/>
    <property type="match status" value="1"/>
</dbReference>
<comment type="catalytic activity">
    <reaction evidence="1 12 13">
        <text>[protein]-peptidylproline (omega=180) = [protein]-peptidylproline (omega=0)</text>
        <dbReference type="Rhea" id="RHEA:16237"/>
        <dbReference type="Rhea" id="RHEA-COMP:10747"/>
        <dbReference type="Rhea" id="RHEA-COMP:10748"/>
        <dbReference type="ChEBI" id="CHEBI:83833"/>
        <dbReference type="ChEBI" id="CHEBI:83834"/>
        <dbReference type="EC" id="5.2.1.8"/>
    </reaction>
</comment>
<evidence type="ECO:0000313" key="17">
    <source>
        <dbReference type="EMBL" id="UZW64381.1"/>
    </source>
</evidence>
<feature type="region of interest" description="Disordered" evidence="15">
    <location>
        <begin position="442"/>
        <end position="462"/>
    </location>
</feature>
<dbReference type="PROSITE" id="PS50059">
    <property type="entry name" value="FKBP_PPIASE"/>
    <property type="match status" value="1"/>
</dbReference>
<dbReference type="SUPFAM" id="SSF54534">
    <property type="entry name" value="FKBP-like"/>
    <property type="match status" value="1"/>
</dbReference>
<dbReference type="Pfam" id="PF05698">
    <property type="entry name" value="Trigger_C"/>
    <property type="match status" value="1"/>
</dbReference>
<keyword evidence="5 12" id="KW-0132">Cell division</keyword>
<dbReference type="EC" id="5.2.1.8" evidence="3 12"/>
<dbReference type="AlphaFoldDB" id="A0AAN1B3J2"/>
<name>A0AAN1B3J2_MYCSY</name>